<dbReference type="Pfam" id="PF13186">
    <property type="entry name" value="SPASM"/>
    <property type="match status" value="1"/>
</dbReference>
<name>A0A7V8NUB5_9BACT</name>
<dbReference type="InterPro" id="IPR023885">
    <property type="entry name" value="4Fe4S-binding_SPASM_dom"/>
</dbReference>
<dbReference type="AlphaFoldDB" id="A0A7V8NUB5"/>
<keyword evidence="3" id="KW-1185">Reference proteome</keyword>
<reference evidence="2" key="1">
    <citation type="submission" date="2020-06" db="EMBL/GenBank/DDBJ databases">
        <title>Legume-microbial interactions unlock mineral nutrients during tropical forest succession.</title>
        <authorList>
            <person name="Epihov D.Z."/>
        </authorList>
    </citation>
    <scope>NUCLEOTIDE SEQUENCE [LARGE SCALE GENOMIC DNA]</scope>
    <source>
        <strain evidence="2">Pan2503</strain>
    </source>
</reference>
<evidence type="ECO:0000259" key="1">
    <source>
        <dbReference type="Pfam" id="PF13186"/>
    </source>
</evidence>
<dbReference type="Proteomes" id="UP000567293">
    <property type="component" value="Unassembled WGS sequence"/>
</dbReference>
<evidence type="ECO:0000313" key="3">
    <source>
        <dbReference type="Proteomes" id="UP000567293"/>
    </source>
</evidence>
<dbReference type="EMBL" id="JACDQQ010002122">
    <property type="protein sequence ID" value="MBA0087669.1"/>
    <property type="molecule type" value="Genomic_DNA"/>
</dbReference>
<dbReference type="InterPro" id="IPR013785">
    <property type="entry name" value="Aldolase_TIM"/>
</dbReference>
<protein>
    <submittedName>
        <fullName evidence="2">SPASM domain-containing protein</fullName>
    </submittedName>
</protein>
<accession>A0A7V8NUB5</accession>
<gene>
    <name evidence="2" type="ORF">HRJ53_22010</name>
</gene>
<comment type="caution">
    <text evidence="2">The sequence shown here is derived from an EMBL/GenBank/DDBJ whole genome shotgun (WGS) entry which is preliminary data.</text>
</comment>
<sequence length="97" mass="11058">RHATPVSCSFTPFYDHNVLLPNGDVVICCMDYSVKRKIGNLIEGDYFSLFSSRGMAELHTENTKPGYSDKTICKSCNRAIRYEIAPDQRLHWRASRG</sequence>
<dbReference type="CDD" id="cd21109">
    <property type="entry name" value="SPASM"/>
    <property type="match status" value="1"/>
</dbReference>
<proteinExistence type="predicted"/>
<feature type="non-terminal residue" evidence="2">
    <location>
        <position position="1"/>
    </location>
</feature>
<evidence type="ECO:0000313" key="2">
    <source>
        <dbReference type="EMBL" id="MBA0087669.1"/>
    </source>
</evidence>
<feature type="domain" description="4Fe4S-binding SPASM" evidence="1">
    <location>
        <begin position="15"/>
        <end position="77"/>
    </location>
</feature>
<dbReference type="Gene3D" id="3.20.20.70">
    <property type="entry name" value="Aldolase class I"/>
    <property type="match status" value="1"/>
</dbReference>
<organism evidence="2 3">
    <name type="scientific">Candidatus Acidiferrum panamense</name>
    <dbReference type="NCBI Taxonomy" id="2741543"/>
    <lineage>
        <taxon>Bacteria</taxon>
        <taxon>Pseudomonadati</taxon>
        <taxon>Acidobacteriota</taxon>
        <taxon>Terriglobia</taxon>
        <taxon>Candidatus Acidiferrales</taxon>
        <taxon>Candidatus Acidiferrum</taxon>
    </lineage>
</organism>